<keyword evidence="4" id="KW-0648">Protein biosynthesis</keyword>
<dbReference type="PANTHER" id="PTHR12399:SF0">
    <property type="entry name" value="EUKARYOTIC TRANSLATION INITIATION FACTOR 3 SUBUNIT D"/>
    <property type="match status" value="1"/>
</dbReference>
<evidence type="ECO:0000256" key="4">
    <source>
        <dbReference type="ARBA" id="ARBA00022917"/>
    </source>
</evidence>
<dbReference type="GO" id="GO:0003743">
    <property type="term" value="F:translation initiation factor activity"/>
    <property type="evidence" value="ECO:0007669"/>
    <property type="project" value="UniProtKB-KW"/>
</dbReference>
<protein>
    <recommendedName>
        <fullName evidence="5">Eukaryotic translation initiation factor 3 subunit p66</fullName>
    </recommendedName>
</protein>
<dbReference type="EMBL" id="OE843329">
    <property type="protein sequence ID" value="CAD7602847.1"/>
    <property type="molecule type" value="Genomic_DNA"/>
</dbReference>
<feature type="region of interest" description="Disordered" evidence="6">
    <location>
        <begin position="137"/>
        <end position="212"/>
    </location>
</feature>
<keyword evidence="1" id="KW-0963">Cytoplasm</keyword>
<feature type="compositionally biased region" description="Low complexity" evidence="6">
    <location>
        <begin position="164"/>
        <end position="173"/>
    </location>
</feature>
<keyword evidence="2" id="KW-0396">Initiation factor</keyword>
<reference evidence="7" key="1">
    <citation type="submission" date="2020-11" db="EMBL/GenBank/DDBJ databases">
        <authorList>
            <person name="Tran Van P."/>
        </authorList>
    </citation>
    <scope>NUCLEOTIDE SEQUENCE</scope>
</reference>
<name>A0A7R9K402_TIMGE</name>
<dbReference type="GO" id="GO:0003723">
    <property type="term" value="F:RNA binding"/>
    <property type="evidence" value="ECO:0007669"/>
    <property type="project" value="UniProtKB-KW"/>
</dbReference>
<dbReference type="GO" id="GO:0005852">
    <property type="term" value="C:eukaryotic translation initiation factor 3 complex"/>
    <property type="evidence" value="ECO:0007669"/>
    <property type="project" value="InterPro"/>
</dbReference>
<feature type="region of interest" description="Disordered" evidence="6">
    <location>
        <begin position="1"/>
        <end position="24"/>
    </location>
</feature>
<gene>
    <name evidence="7" type="ORF">TGEB3V08_LOCUS8521</name>
</gene>
<proteinExistence type="predicted"/>
<evidence type="ECO:0000313" key="7">
    <source>
        <dbReference type="EMBL" id="CAD7602847.1"/>
    </source>
</evidence>
<dbReference type="PANTHER" id="PTHR12399">
    <property type="entry name" value="EUKARYOTIC TRANSLATION INITIATION FACTOR 3 SUBUNIT 7"/>
    <property type="match status" value="1"/>
</dbReference>
<evidence type="ECO:0000256" key="5">
    <source>
        <dbReference type="ARBA" id="ARBA00033202"/>
    </source>
</evidence>
<sequence length="509" mass="58069">MTEDPVVSGDDAQHFKPPIIQDNATGWGPCDMPEQFKDMPYQPFSKGDRLGKISDWTGAAFQDKKYTSKFSSVPACAIELAQLSTDSQETIFPSNSISGALRVDRSHKYQSQFGSGGQYAYYHDEDESTFHLVDTTRVQKPPYQRGRFRQNQRNMRGRGGQRGGHQNQLQLLGKGLKMRDRNQRQQRKWPMRQGMRNNKNQPPIKSRDASVTVRPDWTTIEEMDFPRLAKLSLPNVKEGQDVLCCGSLEYYDKTYDRVNVKNEKPLQRIDRIFHTVTTTDDPIIRKLSKTEGNVYATDAILATLMCCTRSNYSWDIVIEKIGEKLFLDKRDNTEFDLLTVNETSVEPPQDDGNSLNSPRNLALEATFINHNFSQQVLKTGEPRYKFEEGNPFISEEEAGEVASVAYRYRKWDLDNGVVLVARSEHDAVMHGPNGELQFVSIKALNEWDSKFVTEQRALRFLPEHLTGRVLPAPLGDVSELRVQGSGPPITHIYKPFNTATPHAIFLERW</sequence>
<evidence type="ECO:0000256" key="3">
    <source>
        <dbReference type="ARBA" id="ARBA00022884"/>
    </source>
</evidence>
<keyword evidence="3" id="KW-0694">RNA-binding</keyword>
<dbReference type="Pfam" id="PF05091">
    <property type="entry name" value="eIF-3_zeta"/>
    <property type="match status" value="1"/>
</dbReference>
<evidence type="ECO:0000256" key="2">
    <source>
        <dbReference type="ARBA" id="ARBA00022540"/>
    </source>
</evidence>
<evidence type="ECO:0000256" key="1">
    <source>
        <dbReference type="ARBA" id="ARBA00022490"/>
    </source>
</evidence>
<dbReference type="AlphaFoldDB" id="A0A7R9K402"/>
<accession>A0A7R9K402</accession>
<dbReference type="PIRSF" id="PIRSF016281">
    <property type="entry name" value="EIF-3_zeta"/>
    <property type="match status" value="1"/>
</dbReference>
<evidence type="ECO:0000256" key="6">
    <source>
        <dbReference type="SAM" id="MobiDB-lite"/>
    </source>
</evidence>
<dbReference type="InterPro" id="IPR007783">
    <property type="entry name" value="eIF3d"/>
</dbReference>
<organism evidence="7">
    <name type="scientific">Timema genevievae</name>
    <name type="common">Walking stick</name>
    <dbReference type="NCBI Taxonomy" id="629358"/>
    <lineage>
        <taxon>Eukaryota</taxon>
        <taxon>Metazoa</taxon>
        <taxon>Ecdysozoa</taxon>
        <taxon>Arthropoda</taxon>
        <taxon>Hexapoda</taxon>
        <taxon>Insecta</taxon>
        <taxon>Pterygota</taxon>
        <taxon>Neoptera</taxon>
        <taxon>Polyneoptera</taxon>
        <taxon>Phasmatodea</taxon>
        <taxon>Timematodea</taxon>
        <taxon>Timematoidea</taxon>
        <taxon>Timematidae</taxon>
        <taxon>Timema</taxon>
    </lineage>
</organism>